<dbReference type="SUPFAM" id="SSF49764">
    <property type="entry name" value="HSP20-like chaperones"/>
    <property type="match status" value="1"/>
</dbReference>
<dbReference type="EMBL" id="CP019791">
    <property type="protein sequence ID" value="AQT68452.1"/>
    <property type="molecule type" value="Genomic_DNA"/>
</dbReference>
<comment type="similarity">
    <text evidence="1 2">Belongs to the small heat shock protein (HSP20) family.</text>
</comment>
<accession>A0A1U9NKI7</accession>
<dbReference type="CDD" id="cd06464">
    <property type="entry name" value="ACD_sHsps-like"/>
    <property type="match status" value="1"/>
</dbReference>
<evidence type="ECO:0000313" key="4">
    <source>
        <dbReference type="EMBL" id="AQT68452.1"/>
    </source>
</evidence>
<dbReference type="RefSeq" id="WP_146661461.1">
    <property type="nucleotide sequence ID" value="NZ_CP019791.1"/>
</dbReference>
<dbReference type="PANTHER" id="PTHR11527">
    <property type="entry name" value="HEAT-SHOCK PROTEIN 20 FAMILY MEMBER"/>
    <property type="match status" value="1"/>
</dbReference>
<dbReference type="KEGG" id="alus:STSP2_01616"/>
<feature type="domain" description="SHSP" evidence="3">
    <location>
        <begin position="39"/>
        <end position="143"/>
    </location>
</feature>
<proteinExistence type="inferred from homology"/>
<dbReference type="InterPro" id="IPR031107">
    <property type="entry name" value="Small_HSP"/>
</dbReference>
<evidence type="ECO:0000259" key="3">
    <source>
        <dbReference type="PROSITE" id="PS01031"/>
    </source>
</evidence>
<dbReference type="OrthoDB" id="288864at2"/>
<dbReference type="AlphaFoldDB" id="A0A1U9NKI7"/>
<dbReference type="InterPro" id="IPR002068">
    <property type="entry name" value="A-crystallin/Hsp20_dom"/>
</dbReference>
<name>A0A1U9NKI7_9BACT</name>
<reference evidence="5" key="1">
    <citation type="submission" date="2017-02" db="EMBL/GenBank/DDBJ databases">
        <title>Comparative genomics and description of representatives of a novel lineage of planctomycetes thriving in anoxic sediments.</title>
        <authorList>
            <person name="Spring S."/>
            <person name="Bunk B."/>
            <person name="Sproer C."/>
        </authorList>
    </citation>
    <scope>NUCLEOTIDE SEQUENCE [LARGE SCALE GENOMIC DNA]</scope>
    <source>
        <strain evidence="5">ST-NAGAB-D1</strain>
    </source>
</reference>
<keyword evidence="5" id="KW-1185">Reference proteome</keyword>
<dbReference type="PROSITE" id="PS01031">
    <property type="entry name" value="SHSP"/>
    <property type="match status" value="1"/>
</dbReference>
<evidence type="ECO:0000313" key="5">
    <source>
        <dbReference type="Proteomes" id="UP000189674"/>
    </source>
</evidence>
<evidence type="ECO:0000256" key="2">
    <source>
        <dbReference type="RuleBase" id="RU003616"/>
    </source>
</evidence>
<protein>
    <submittedName>
        <fullName evidence="4">Spore protein SP21</fullName>
    </submittedName>
</protein>
<dbReference type="Gene3D" id="2.60.40.790">
    <property type="match status" value="1"/>
</dbReference>
<sequence length="143" mass="16323">MYRFRHVHYSLRDSGAERTTQLHHHQIHTLFHELIHKPWGCGTWEPPMDILETENEYQILVDLPGVAQDHIQVSLEDDILVITGTKPPPGSNNIIIHLSERNCGDFTRTVQFQTPIDPDKLTADLQNGVLKINISKNGGESKR</sequence>
<dbReference type="STRING" id="1936003.STSP2_01616"/>
<evidence type="ECO:0000256" key="1">
    <source>
        <dbReference type="PROSITE-ProRule" id="PRU00285"/>
    </source>
</evidence>
<dbReference type="Proteomes" id="UP000189674">
    <property type="component" value="Chromosome"/>
</dbReference>
<dbReference type="Pfam" id="PF00011">
    <property type="entry name" value="HSP20"/>
    <property type="match status" value="1"/>
</dbReference>
<dbReference type="InterPro" id="IPR008978">
    <property type="entry name" value="HSP20-like_chaperone"/>
</dbReference>
<organism evidence="4 5">
    <name type="scientific">Anaerohalosphaera lusitana</name>
    <dbReference type="NCBI Taxonomy" id="1936003"/>
    <lineage>
        <taxon>Bacteria</taxon>
        <taxon>Pseudomonadati</taxon>
        <taxon>Planctomycetota</taxon>
        <taxon>Phycisphaerae</taxon>
        <taxon>Sedimentisphaerales</taxon>
        <taxon>Anaerohalosphaeraceae</taxon>
        <taxon>Anaerohalosphaera</taxon>
    </lineage>
</organism>
<gene>
    <name evidence="4" type="primary">hspA_2</name>
    <name evidence="4" type="ORF">STSP2_01616</name>
</gene>